<feature type="coiled-coil region" evidence="1">
    <location>
        <begin position="6"/>
        <end position="59"/>
    </location>
</feature>
<name>A0A7R9E6I4_9NEOP</name>
<keyword evidence="1" id="KW-0175">Coiled coil</keyword>
<evidence type="ECO:0000313" key="2">
    <source>
        <dbReference type="EMBL" id="CAD7428254.1"/>
    </source>
</evidence>
<dbReference type="PANTHER" id="PTHR16505">
    <property type="entry name" value="PROTEIN LZIC"/>
    <property type="match status" value="1"/>
</dbReference>
<dbReference type="EMBL" id="OB793683">
    <property type="protein sequence ID" value="CAD7428254.1"/>
    <property type="molecule type" value="Genomic_DNA"/>
</dbReference>
<dbReference type="AlphaFoldDB" id="A0A7R9E6I4"/>
<evidence type="ECO:0008006" key="3">
    <source>
        <dbReference type="Google" id="ProtNLM"/>
    </source>
</evidence>
<protein>
    <recommendedName>
        <fullName evidence="3">Leucine zipper and CTNNBIP1 domain-containing protein</fullName>
    </recommendedName>
</protein>
<evidence type="ECO:0000256" key="1">
    <source>
        <dbReference type="SAM" id="Coils"/>
    </source>
</evidence>
<dbReference type="InterPro" id="IPR040065">
    <property type="entry name" value="LZIC"/>
</dbReference>
<reference evidence="2" key="1">
    <citation type="submission" date="2020-11" db="EMBL/GenBank/DDBJ databases">
        <authorList>
            <person name="Tran Van P."/>
        </authorList>
    </citation>
    <scope>NUCLEOTIDE SEQUENCE</scope>
</reference>
<sequence length="190" mass="21738">MTSRGQVETEKLRQNMESQLERLVQQLADLEECRDDLESNEYEETKQETMDQLREFNESLSRMISGDMTLVDHLGSMQLVSGSPVSLFLFICKATQAAISAAFHTPAVIRMFARKEPGQLRERIAQLERDVKFGKLSQDGAIREKVRLEHWLFSLSTGFPRVARYYFHSQVGTSLSRATVSKHSILNKLP</sequence>
<organism evidence="2">
    <name type="scientific">Timema monikensis</name>
    <dbReference type="NCBI Taxonomy" id="170555"/>
    <lineage>
        <taxon>Eukaryota</taxon>
        <taxon>Metazoa</taxon>
        <taxon>Ecdysozoa</taxon>
        <taxon>Arthropoda</taxon>
        <taxon>Hexapoda</taxon>
        <taxon>Insecta</taxon>
        <taxon>Pterygota</taxon>
        <taxon>Neoptera</taxon>
        <taxon>Polyneoptera</taxon>
        <taxon>Phasmatodea</taxon>
        <taxon>Timematodea</taxon>
        <taxon>Timematoidea</taxon>
        <taxon>Timematidae</taxon>
        <taxon>Timema</taxon>
    </lineage>
</organism>
<proteinExistence type="predicted"/>
<dbReference type="PANTHER" id="PTHR16505:SF8">
    <property type="entry name" value="PROTEIN LZIC"/>
    <property type="match status" value="1"/>
</dbReference>
<gene>
    <name evidence="2" type="ORF">TMSB3V08_LOCUS5066</name>
</gene>
<accession>A0A7R9E6I4</accession>